<evidence type="ECO:0000313" key="5">
    <source>
        <dbReference type="EMBL" id="MDW6091826.1"/>
    </source>
</evidence>
<keyword evidence="5" id="KW-0436">Ligase</keyword>
<keyword evidence="3 4" id="KW-0067">ATP-binding</keyword>
<evidence type="ECO:0000256" key="1">
    <source>
        <dbReference type="ARBA" id="ARBA00010638"/>
    </source>
</evidence>
<dbReference type="GO" id="GO:0030272">
    <property type="term" value="F:5-formyltetrahydrofolate cyclo-ligase activity"/>
    <property type="evidence" value="ECO:0007669"/>
    <property type="project" value="UniProtKB-EC"/>
</dbReference>
<dbReference type="InterPro" id="IPR037171">
    <property type="entry name" value="NagB/RpiA_transferase-like"/>
</dbReference>
<comment type="caution">
    <text evidence="5">The sequence shown here is derived from an EMBL/GenBank/DDBJ whole genome shotgun (WGS) entry which is preliminary data.</text>
</comment>
<organism evidence="5 6">
    <name type="scientific">Vibrio rhizosphaerae</name>
    <dbReference type="NCBI Taxonomy" id="398736"/>
    <lineage>
        <taxon>Bacteria</taxon>
        <taxon>Pseudomonadati</taxon>
        <taxon>Pseudomonadota</taxon>
        <taxon>Gammaproteobacteria</taxon>
        <taxon>Vibrionales</taxon>
        <taxon>Vibrionaceae</taxon>
        <taxon>Vibrio</taxon>
    </lineage>
</organism>
<evidence type="ECO:0000256" key="3">
    <source>
        <dbReference type="ARBA" id="ARBA00022840"/>
    </source>
</evidence>
<dbReference type="EC" id="6.3.3.2" evidence="4"/>
<keyword evidence="6" id="KW-1185">Reference proteome</keyword>
<evidence type="ECO:0000313" key="6">
    <source>
        <dbReference type="Proteomes" id="UP001279860"/>
    </source>
</evidence>
<sequence>MHQHNMTRADLRKQIRARRKQLSDAFQQDASARLIRQLCHLPELETSHHVAVYLSTDGELSTRELIEWLWQQGKSTYLPVIHPFSTGQLLFLRYTPDTAMVQNRYGIAEPQLNKQLILPTRQLDLIFTPLVGFDASGHRLGMGGGYYDRTLVPWFKNRSGAKPIGLAHTCQFVEQLPIESWDVPLPKIVTPDKIWDWESNRLSQGQMM</sequence>
<dbReference type="RefSeq" id="WP_318584428.1">
    <property type="nucleotide sequence ID" value="NZ_JAWRCP010000001.1"/>
</dbReference>
<comment type="similarity">
    <text evidence="1 4">Belongs to the 5-formyltetrahydrofolate cyclo-ligase family.</text>
</comment>
<keyword evidence="4" id="KW-0460">Magnesium</keyword>
<dbReference type="Gene3D" id="3.40.50.10420">
    <property type="entry name" value="NagB/RpiA/CoA transferase-like"/>
    <property type="match status" value="1"/>
</dbReference>
<dbReference type="SUPFAM" id="SSF100950">
    <property type="entry name" value="NagB/RpiA/CoA transferase-like"/>
    <property type="match status" value="1"/>
</dbReference>
<protein>
    <recommendedName>
        <fullName evidence="4">5-formyltetrahydrofolate cyclo-ligase</fullName>
        <ecNumber evidence="4">6.3.3.2</ecNumber>
    </recommendedName>
</protein>
<comment type="catalytic activity">
    <reaction evidence="4">
        <text>(6S)-5-formyl-5,6,7,8-tetrahydrofolate + ATP = (6R)-5,10-methenyltetrahydrofolate + ADP + phosphate</text>
        <dbReference type="Rhea" id="RHEA:10488"/>
        <dbReference type="ChEBI" id="CHEBI:30616"/>
        <dbReference type="ChEBI" id="CHEBI:43474"/>
        <dbReference type="ChEBI" id="CHEBI:57455"/>
        <dbReference type="ChEBI" id="CHEBI:57457"/>
        <dbReference type="ChEBI" id="CHEBI:456216"/>
        <dbReference type="EC" id="6.3.3.2"/>
    </reaction>
</comment>
<proteinExistence type="inferred from homology"/>
<dbReference type="PANTHER" id="PTHR23407:SF1">
    <property type="entry name" value="5-FORMYLTETRAHYDROFOLATE CYCLO-LIGASE"/>
    <property type="match status" value="1"/>
</dbReference>
<reference evidence="5 6" key="1">
    <citation type="submission" date="2023-11" db="EMBL/GenBank/DDBJ databases">
        <title>Plant-associative lifestyle of Vibrio porteresiae and its evolutionary dynamics.</title>
        <authorList>
            <person name="Rameshkumar N."/>
            <person name="Kirti K."/>
        </authorList>
    </citation>
    <scope>NUCLEOTIDE SEQUENCE [LARGE SCALE GENOMIC DNA]</scope>
    <source>
        <strain evidence="5 6">MSSRF7</strain>
    </source>
</reference>
<dbReference type="EMBL" id="JAWRCP010000001">
    <property type="protein sequence ID" value="MDW6091826.1"/>
    <property type="molecule type" value="Genomic_DNA"/>
</dbReference>
<evidence type="ECO:0000256" key="4">
    <source>
        <dbReference type="RuleBase" id="RU361279"/>
    </source>
</evidence>
<dbReference type="InterPro" id="IPR002698">
    <property type="entry name" value="FTHF_cligase"/>
</dbReference>
<name>A0ABU4IR02_9VIBR</name>
<dbReference type="Pfam" id="PF01812">
    <property type="entry name" value="5-FTHF_cyc-lig"/>
    <property type="match status" value="1"/>
</dbReference>
<keyword evidence="4" id="KW-0479">Metal-binding</keyword>
<dbReference type="InterPro" id="IPR024185">
    <property type="entry name" value="FTHF_cligase-like_sf"/>
</dbReference>
<dbReference type="PANTHER" id="PTHR23407">
    <property type="entry name" value="ATPASE INHIBITOR/5-FORMYLTETRAHYDROFOLATE CYCLO-LIGASE"/>
    <property type="match status" value="1"/>
</dbReference>
<evidence type="ECO:0000256" key="2">
    <source>
        <dbReference type="ARBA" id="ARBA00022741"/>
    </source>
</evidence>
<dbReference type="NCBIfam" id="TIGR02727">
    <property type="entry name" value="MTHFS_bact"/>
    <property type="match status" value="1"/>
</dbReference>
<gene>
    <name evidence="5" type="ORF">SBX64_04600</name>
</gene>
<dbReference type="PIRSF" id="PIRSF006806">
    <property type="entry name" value="FTHF_cligase"/>
    <property type="match status" value="1"/>
</dbReference>
<keyword evidence="2 4" id="KW-0547">Nucleotide-binding</keyword>
<accession>A0ABU4IR02</accession>
<dbReference type="Proteomes" id="UP001279860">
    <property type="component" value="Unassembled WGS sequence"/>
</dbReference>
<comment type="cofactor">
    <cofactor evidence="4">
        <name>Mg(2+)</name>
        <dbReference type="ChEBI" id="CHEBI:18420"/>
    </cofactor>
</comment>